<dbReference type="RefSeq" id="WP_217154915.1">
    <property type="nucleotide sequence ID" value="NZ_VOMB01000004.1"/>
</dbReference>
<sequence length="183" mass="19552">MSRKAKWWLIAAVVLASGVGLLIVTSVLAYLFLGFGDDDLGPHDLDAGKAAEGMQLRGIGIPNGSTFEQMMVVRQFVGADSYRGHYTMSGTFEAAKQALAQANPDFPGLRSATCGDEIVNQDFLVGEPEFHCDAETELAVSTRSVDGADVLTDNYRGTPPDSETVLLVGNGNRVELFVLSQGH</sequence>
<keyword evidence="3" id="KW-1185">Reference proteome</keyword>
<comment type="caution">
    <text evidence="2">The sequence shown here is derived from an EMBL/GenBank/DDBJ whole genome shotgun (WGS) entry which is preliminary data.</text>
</comment>
<dbReference type="Proteomes" id="UP000812982">
    <property type="component" value="Unassembled WGS sequence"/>
</dbReference>
<keyword evidence="1" id="KW-0812">Transmembrane</keyword>
<evidence type="ECO:0000256" key="1">
    <source>
        <dbReference type="SAM" id="Phobius"/>
    </source>
</evidence>
<keyword evidence="1" id="KW-1133">Transmembrane helix</keyword>
<name>A0ABS6KHC7_9MYCO</name>
<feature type="transmembrane region" description="Helical" evidence="1">
    <location>
        <begin position="7"/>
        <end position="33"/>
    </location>
</feature>
<organism evidence="2 3">
    <name type="scientific">[Mycobacterium] fortunisiensis</name>
    <dbReference type="NCBI Taxonomy" id="2600579"/>
    <lineage>
        <taxon>Bacteria</taxon>
        <taxon>Bacillati</taxon>
        <taxon>Actinomycetota</taxon>
        <taxon>Actinomycetes</taxon>
        <taxon>Mycobacteriales</taxon>
        <taxon>Mycobacteriaceae</taxon>
        <taxon>Mycolicibacterium</taxon>
    </lineage>
</organism>
<accession>A0ABS6KHC7</accession>
<evidence type="ECO:0000313" key="2">
    <source>
        <dbReference type="EMBL" id="MBU9762911.1"/>
    </source>
</evidence>
<dbReference type="EMBL" id="VOMB01000004">
    <property type="protein sequence ID" value="MBU9762911.1"/>
    <property type="molecule type" value="Genomic_DNA"/>
</dbReference>
<evidence type="ECO:0000313" key="3">
    <source>
        <dbReference type="Proteomes" id="UP000812982"/>
    </source>
</evidence>
<reference evidence="2 3" key="1">
    <citation type="journal article" date="2021" name="Sci. Rep.">
        <title>Phenotypic and genomic hallmarks of a novel, potentially pathogenic rapidly growing Mycobacterium species related to the Mycobacterium fortuitum complex.</title>
        <authorList>
            <person name="Gharbi R."/>
            <person name="Khanna V."/>
            <person name="Frigui W."/>
            <person name="Mhenni B."/>
            <person name="Brosch R."/>
            <person name="Mardassi H."/>
        </authorList>
    </citation>
    <scope>NUCLEOTIDE SEQUENCE [LARGE SCALE GENOMIC DNA]</scope>
    <source>
        <strain evidence="2 3">TNTM28</strain>
    </source>
</reference>
<protein>
    <submittedName>
        <fullName evidence="2">Uncharacterized protein</fullName>
    </submittedName>
</protein>
<gene>
    <name evidence="2" type="ORF">FR943_03455</name>
</gene>
<keyword evidence="1" id="KW-0472">Membrane</keyword>
<proteinExistence type="predicted"/>